<dbReference type="NCBIfam" id="NF010480">
    <property type="entry name" value="PRK13905.1"/>
    <property type="match status" value="1"/>
</dbReference>
<keyword evidence="8 16" id="KW-0274">FAD</keyword>
<keyword evidence="11 16" id="KW-0573">Peptidoglycan synthesis</keyword>
<dbReference type="InterPro" id="IPR016169">
    <property type="entry name" value="FAD-bd_PCMH_sub2"/>
</dbReference>
<dbReference type="AlphaFoldDB" id="A0A369AQ91"/>
<comment type="similarity">
    <text evidence="16">Belongs to the MurB family.</text>
</comment>
<evidence type="ECO:0000256" key="6">
    <source>
        <dbReference type="ARBA" id="ARBA00022618"/>
    </source>
</evidence>
<keyword evidence="7 16" id="KW-0285">Flavoprotein</keyword>
<dbReference type="Gene3D" id="3.90.78.10">
    <property type="entry name" value="UDP-N-acetylenolpyruvoylglucosamine reductase, C-terminal domain"/>
    <property type="match status" value="1"/>
</dbReference>
<evidence type="ECO:0000256" key="9">
    <source>
        <dbReference type="ARBA" id="ARBA00022857"/>
    </source>
</evidence>
<dbReference type="NCBIfam" id="TIGR00179">
    <property type="entry name" value="murB"/>
    <property type="match status" value="1"/>
</dbReference>
<accession>A0A369AQ91</accession>
<feature type="active site" evidence="16">
    <location>
        <position position="297"/>
    </location>
</feature>
<evidence type="ECO:0000313" key="19">
    <source>
        <dbReference type="Proteomes" id="UP000253034"/>
    </source>
</evidence>
<dbReference type="PANTHER" id="PTHR21071:SF4">
    <property type="entry name" value="UDP-N-ACETYLENOLPYRUVOYLGLUCOSAMINE REDUCTASE"/>
    <property type="match status" value="1"/>
</dbReference>
<comment type="pathway">
    <text evidence="4 16">Cell wall biogenesis; peptidoglycan biosynthesis.</text>
</comment>
<comment type="caution">
    <text evidence="18">The sequence shown here is derived from an EMBL/GenBank/DDBJ whole genome shotgun (WGS) entry which is preliminary data.</text>
</comment>
<name>A0A369AQ91_9FIRM</name>
<dbReference type="PROSITE" id="PS51387">
    <property type="entry name" value="FAD_PCMH"/>
    <property type="match status" value="1"/>
</dbReference>
<keyword evidence="10 16" id="KW-0133">Cell shape</keyword>
<dbReference type="Gene3D" id="3.30.465.10">
    <property type="match status" value="1"/>
</dbReference>
<keyword evidence="6 16" id="KW-0132">Cell division</keyword>
<dbReference type="GO" id="GO:0051301">
    <property type="term" value="P:cell division"/>
    <property type="evidence" value="ECO:0007669"/>
    <property type="project" value="UniProtKB-KW"/>
</dbReference>
<keyword evidence="19" id="KW-1185">Reference proteome</keyword>
<evidence type="ECO:0000256" key="4">
    <source>
        <dbReference type="ARBA" id="ARBA00004752"/>
    </source>
</evidence>
<keyword evidence="5 16" id="KW-0963">Cytoplasm</keyword>
<dbReference type="InterPro" id="IPR016166">
    <property type="entry name" value="FAD-bd_PCMH"/>
</dbReference>
<dbReference type="GO" id="GO:0071555">
    <property type="term" value="P:cell wall organization"/>
    <property type="evidence" value="ECO:0007669"/>
    <property type="project" value="UniProtKB-KW"/>
</dbReference>
<dbReference type="SUPFAM" id="SSF56176">
    <property type="entry name" value="FAD-binding/transporter-associated domain-like"/>
    <property type="match status" value="1"/>
</dbReference>
<feature type="domain" description="FAD-binding PCMH-type" evidence="17">
    <location>
        <begin position="33"/>
        <end position="233"/>
    </location>
</feature>
<evidence type="ECO:0000256" key="10">
    <source>
        <dbReference type="ARBA" id="ARBA00022960"/>
    </source>
</evidence>
<evidence type="ECO:0000256" key="8">
    <source>
        <dbReference type="ARBA" id="ARBA00022827"/>
    </source>
</evidence>
<keyword evidence="12 16" id="KW-0560">Oxidoreductase</keyword>
<dbReference type="InterPro" id="IPR011601">
    <property type="entry name" value="MurB_C"/>
</dbReference>
<proteinExistence type="inferred from homology"/>
<evidence type="ECO:0000313" key="18">
    <source>
        <dbReference type="EMBL" id="RCX11285.1"/>
    </source>
</evidence>
<keyword evidence="9 16" id="KW-0521">NADP</keyword>
<reference evidence="18 19" key="1">
    <citation type="submission" date="2018-07" db="EMBL/GenBank/DDBJ databases">
        <title>Genomic Encyclopedia of Type Strains, Phase IV (KMG-IV): sequencing the most valuable type-strain genomes for metagenomic binning, comparative biology and taxonomic classification.</title>
        <authorList>
            <person name="Goeker M."/>
        </authorList>
    </citation>
    <scope>NUCLEOTIDE SEQUENCE [LARGE SCALE GENOMIC DNA]</scope>
    <source>
        <strain evidence="18 19">DSM 27016</strain>
    </source>
</reference>
<evidence type="ECO:0000256" key="16">
    <source>
        <dbReference type="HAMAP-Rule" id="MF_00037"/>
    </source>
</evidence>
<dbReference type="InterPro" id="IPR003170">
    <property type="entry name" value="MurB"/>
</dbReference>
<dbReference type="EC" id="1.3.1.98" evidence="16"/>
<dbReference type="UniPathway" id="UPA00219"/>
<dbReference type="PANTHER" id="PTHR21071">
    <property type="entry name" value="UDP-N-ACETYLENOLPYRUVOYLGLUCOSAMINE REDUCTASE"/>
    <property type="match status" value="1"/>
</dbReference>
<dbReference type="Gene3D" id="3.30.43.10">
    <property type="entry name" value="Uridine Diphospho-n-acetylenolpyruvylglucosamine Reductase, domain 2"/>
    <property type="match status" value="1"/>
</dbReference>
<gene>
    <name evidence="16" type="primary">murB</name>
    <name evidence="18" type="ORF">DFR58_12658</name>
</gene>
<keyword evidence="13 16" id="KW-0131">Cell cycle</keyword>
<protein>
    <recommendedName>
        <fullName evidence="16">UDP-N-acetylenolpyruvoylglucosamine reductase</fullName>
        <ecNumber evidence="16">1.3.1.98</ecNumber>
    </recommendedName>
    <alternativeName>
        <fullName evidence="16">UDP-N-acetylmuramate dehydrogenase</fullName>
    </alternativeName>
</protein>
<dbReference type="InterPro" id="IPR016167">
    <property type="entry name" value="FAD-bd_PCMH_sub1"/>
</dbReference>
<feature type="active site" evidence="16">
    <location>
        <position position="177"/>
    </location>
</feature>
<evidence type="ECO:0000256" key="11">
    <source>
        <dbReference type="ARBA" id="ARBA00022984"/>
    </source>
</evidence>
<evidence type="ECO:0000256" key="2">
    <source>
        <dbReference type="ARBA" id="ARBA00003921"/>
    </source>
</evidence>
<dbReference type="Pfam" id="PF01565">
    <property type="entry name" value="FAD_binding_4"/>
    <property type="match status" value="1"/>
</dbReference>
<comment type="function">
    <text evidence="2 16">Cell wall formation.</text>
</comment>
<dbReference type="GO" id="GO:0009252">
    <property type="term" value="P:peptidoglycan biosynthetic process"/>
    <property type="evidence" value="ECO:0007669"/>
    <property type="project" value="UniProtKB-UniRule"/>
</dbReference>
<evidence type="ECO:0000256" key="5">
    <source>
        <dbReference type="ARBA" id="ARBA00022490"/>
    </source>
</evidence>
<comment type="catalytic activity">
    <reaction evidence="15 16">
        <text>UDP-N-acetyl-alpha-D-muramate + NADP(+) = UDP-N-acetyl-3-O-(1-carboxyvinyl)-alpha-D-glucosamine + NADPH + H(+)</text>
        <dbReference type="Rhea" id="RHEA:12248"/>
        <dbReference type="ChEBI" id="CHEBI:15378"/>
        <dbReference type="ChEBI" id="CHEBI:57783"/>
        <dbReference type="ChEBI" id="CHEBI:58349"/>
        <dbReference type="ChEBI" id="CHEBI:68483"/>
        <dbReference type="ChEBI" id="CHEBI:70757"/>
        <dbReference type="EC" id="1.3.1.98"/>
    </reaction>
</comment>
<evidence type="ECO:0000256" key="15">
    <source>
        <dbReference type="ARBA" id="ARBA00048914"/>
    </source>
</evidence>
<evidence type="ECO:0000256" key="1">
    <source>
        <dbReference type="ARBA" id="ARBA00001974"/>
    </source>
</evidence>
<organism evidence="18 19">
    <name type="scientific">Anaerobacterium chartisolvens</name>
    <dbReference type="NCBI Taxonomy" id="1297424"/>
    <lineage>
        <taxon>Bacteria</taxon>
        <taxon>Bacillati</taxon>
        <taxon>Bacillota</taxon>
        <taxon>Clostridia</taxon>
        <taxon>Eubacteriales</taxon>
        <taxon>Oscillospiraceae</taxon>
        <taxon>Anaerobacterium</taxon>
    </lineage>
</organism>
<dbReference type="InterPro" id="IPR036635">
    <property type="entry name" value="MurB_C_sf"/>
</dbReference>
<sequence length="304" mass="32782">MNKRDIEHMMRGLISRGTAVADQPMSNYTSFKVGGPADLLIVPGDAEELSEIVGACKREGIEFYIMGNGTNLIVSDKGIRGVVIKICENFCAYSIEQNTVTAEAGMLLSRLSNIALQNGLAGMEFASGIPGTLGGAVSMNAGAYGGEMKDIIVETEYMDREGNFGSIKGEAHSFGYRTSAIQEMGCIVIRSVIRLREGDKACIKACMDDFTKRRRDKQPLEMPSAGSIFKRPEGYFAGRLIEDCGLKGYSIGGAQVSPKHCGFIVNTGNAKASDIICLIEHIKSQVGLRFGVNLQTEVKILGEQ</sequence>
<comment type="subcellular location">
    <subcellularLocation>
        <location evidence="3 16">Cytoplasm</location>
    </subcellularLocation>
</comment>
<dbReference type="GO" id="GO:0008360">
    <property type="term" value="P:regulation of cell shape"/>
    <property type="evidence" value="ECO:0007669"/>
    <property type="project" value="UniProtKB-KW"/>
</dbReference>
<dbReference type="HAMAP" id="MF_00037">
    <property type="entry name" value="MurB"/>
    <property type="match status" value="1"/>
</dbReference>
<dbReference type="GO" id="GO:0071949">
    <property type="term" value="F:FAD binding"/>
    <property type="evidence" value="ECO:0007669"/>
    <property type="project" value="InterPro"/>
</dbReference>
<dbReference type="GO" id="GO:0008762">
    <property type="term" value="F:UDP-N-acetylmuramate dehydrogenase activity"/>
    <property type="evidence" value="ECO:0007669"/>
    <property type="project" value="UniProtKB-UniRule"/>
</dbReference>
<evidence type="ECO:0000256" key="14">
    <source>
        <dbReference type="ARBA" id="ARBA00023316"/>
    </source>
</evidence>
<dbReference type="Proteomes" id="UP000253034">
    <property type="component" value="Unassembled WGS sequence"/>
</dbReference>
<dbReference type="SUPFAM" id="SSF56194">
    <property type="entry name" value="Uridine diphospho-N-Acetylenolpyruvylglucosamine reductase, MurB, C-terminal domain"/>
    <property type="match status" value="1"/>
</dbReference>
<feature type="active site" description="Proton donor" evidence="16">
    <location>
        <position position="227"/>
    </location>
</feature>
<dbReference type="EMBL" id="QPJT01000026">
    <property type="protein sequence ID" value="RCX11285.1"/>
    <property type="molecule type" value="Genomic_DNA"/>
</dbReference>
<dbReference type="Pfam" id="PF02873">
    <property type="entry name" value="MurB_C"/>
    <property type="match status" value="1"/>
</dbReference>
<evidence type="ECO:0000259" key="17">
    <source>
        <dbReference type="PROSITE" id="PS51387"/>
    </source>
</evidence>
<dbReference type="InterPro" id="IPR036318">
    <property type="entry name" value="FAD-bd_PCMH-like_sf"/>
</dbReference>
<dbReference type="InterPro" id="IPR006094">
    <property type="entry name" value="Oxid_FAD_bind_N"/>
</dbReference>
<comment type="cofactor">
    <cofactor evidence="1 16">
        <name>FAD</name>
        <dbReference type="ChEBI" id="CHEBI:57692"/>
    </cofactor>
</comment>
<dbReference type="GO" id="GO:0005829">
    <property type="term" value="C:cytosol"/>
    <property type="evidence" value="ECO:0007669"/>
    <property type="project" value="TreeGrafter"/>
</dbReference>
<evidence type="ECO:0000256" key="7">
    <source>
        <dbReference type="ARBA" id="ARBA00022630"/>
    </source>
</evidence>
<keyword evidence="14 16" id="KW-0961">Cell wall biogenesis/degradation</keyword>
<evidence type="ECO:0000256" key="12">
    <source>
        <dbReference type="ARBA" id="ARBA00023002"/>
    </source>
</evidence>
<evidence type="ECO:0000256" key="3">
    <source>
        <dbReference type="ARBA" id="ARBA00004496"/>
    </source>
</evidence>
<evidence type="ECO:0000256" key="13">
    <source>
        <dbReference type="ARBA" id="ARBA00023306"/>
    </source>
</evidence>